<organism evidence="2 3">
    <name type="scientific">Sphingomonas oligophenolica</name>
    <dbReference type="NCBI Taxonomy" id="301154"/>
    <lineage>
        <taxon>Bacteria</taxon>
        <taxon>Pseudomonadati</taxon>
        <taxon>Pseudomonadota</taxon>
        <taxon>Alphaproteobacteria</taxon>
        <taxon>Sphingomonadales</taxon>
        <taxon>Sphingomonadaceae</taxon>
        <taxon>Sphingomonas</taxon>
    </lineage>
</organism>
<name>A0ABU9XZX9_9SPHN</name>
<dbReference type="EMBL" id="JBDIME010000003">
    <property type="protein sequence ID" value="MEN2789119.1"/>
    <property type="molecule type" value="Genomic_DNA"/>
</dbReference>
<sequence length="280" mass="29629">MKHAFLLILSIFVLASPAYAKDETGVIAIRSAPIVLRPDQAYILLRIDQTQSSLAAVQPVFLRAPTDAEAARYLAAKQAAFTRDLPELIAENKKQGNAPPIIDQYAFNYEGPKNVFVVTKGTSLEGKGDFRTYLLELSPGDYIFYGSSAATLSSSASVLDTCNCLGTVGFHAEAGVITDLGTFLFDGVSRKSAIPELAAETGLGESYGNDVIGAAIRPATKDAIVPSAVTSLARKPAAYYAVGTFVEPGTDNINRLAPIPGILHYSNGRVVDDATGSILP</sequence>
<evidence type="ECO:0000313" key="3">
    <source>
        <dbReference type="Proteomes" id="UP001419910"/>
    </source>
</evidence>
<evidence type="ECO:0000256" key="1">
    <source>
        <dbReference type="SAM" id="SignalP"/>
    </source>
</evidence>
<reference evidence="2 3" key="1">
    <citation type="submission" date="2024-05" db="EMBL/GenBank/DDBJ databases">
        <authorList>
            <person name="Liu Q."/>
            <person name="Xin Y.-H."/>
        </authorList>
    </citation>
    <scope>NUCLEOTIDE SEQUENCE [LARGE SCALE GENOMIC DNA]</scope>
    <source>
        <strain evidence="2 3">CGMCC 1.10181</strain>
    </source>
</reference>
<gene>
    <name evidence="2" type="ORF">ABC974_05740</name>
</gene>
<feature type="chain" id="PRO_5047457390" evidence="1">
    <location>
        <begin position="21"/>
        <end position="280"/>
    </location>
</feature>
<dbReference type="Proteomes" id="UP001419910">
    <property type="component" value="Unassembled WGS sequence"/>
</dbReference>
<dbReference type="RefSeq" id="WP_343891774.1">
    <property type="nucleotide sequence ID" value="NZ_BAAAEH010000047.1"/>
</dbReference>
<accession>A0ABU9XZX9</accession>
<feature type="signal peptide" evidence="1">
    <location>
        <begin position="1"/>
        <end position="20"/>
    </location>
</feature>
<comment type="caution">
    <text evidence="2">The sequence shown here is derived from an EMBL/GenBank/DDBJ whole genome shotgun (WGS) entry which is preliminary data.</text>
</comment>
<keyword evidence="1" id="KW-0732">Signal</keyword>
<protein>
    <submittedName>
        <fullName evidence="2">Uncharacterized protein</fullName>
    </submittedName>
</protein>
<keyword evidence="3" id="KW-1185">Reference proteome</keyword>
<proteinExistence type="predicted"/>
<evidence type="ECO:0000313" key="2">
    <source>
        <dbReference type="EMBL" id="MEN2789119.1"/>
    </source>
</evidence>